<dbReference type="EMBL" id="JBHMBH010000019">
    <property type="protein sequence ID" value="MFB9714174.1"/>
    <property type="molecule type" value="Genomic_DNA"/>
</dbReference>
<protein>
    <submittedName>
        <fullName evidence="1">Uncharacterized protein</fullName>
    </submittedName>
</protein>
<evidence type="ECO:0000313" key="1">
    <source>
        <dbReference type="EMBL" id="MFB9714174.1"/>
    </source>
</evidence>
<organism evidence="1 2">
    <name type="scientific">Arthrobacter methylotrophus</name>
    <dbReference type="NCBI Taxonomy" id="121291"/>
    <lineage>
        <taxon>Bacteria</taxon>
        <taxon>Bacillati</taxon>
        <taxon>Actinomycetota</taxon>
        <taxon>Actinomycetes</taxon>
        <taxon>Micrococcales</taxon>
        <taxon>Micrococcaceae</taxon>
        <taxon>Arthrobacter</taxon>
    </lineage>
</organism>
<sequence length="74" mass="8172">MPTLETYLNLPRTYAMSSRQAGKKSAHEEFLGQLDILAREAGKILDAVVENDSSALANQGRFLEGKFRTSSLDL</sequence>
<proteinExistence type="predicted"/>
<dbReference type="RefSeq" id="WP_345043717.1">
    <property type="nucleotide sequence ID" value="NZ_BAABED010000001.1"/>
</dbReference>
<dbReference type="Proteomes" id="UP001589536">
    <property type="component" value="Unassembled WGS sequence"/>
</dbReference>
<gene>
    <name evidence="1" type="ORF">ACFFPI_08375</name>
</gene>
<name>A0ABV5UQR5_9MICC</name>
<accession>A0ABV5UQR5</accession>
<evidence type="ECO:0000313" key="2">
    <source>
        <dbReference type="Proteomes" id="UP001589536"/>
    </source>
</evidence>
<reference evidence="1 2" key="1">
    <citation type="submission" date="2024-09" db="EMBL/GenBank/DDBJ databases">
        <authorList>
            <person name="Sun Q."/>
            <person name="Mori K."/>
        </authorList>
    </citation>
    <scope>NUCLEOTIDE SEQUENCE [LARGE SCALE GENOMIC DNA]</scope>
    <source>
        <strain evidence="1 2">JCM 13519</strain>
    </source>
</reference>
<keyword evidence="2" id="KW-1185">Reference proteome</keyword>
<comment type="caution">
    <text evidence="1">The sequence shown here is derived from an EMBL/GenBank/DDBJ whole genome shotgun (WGS) entry which is preliminary data.</text>
</comment>